<gene>
    <name evidence="6" type="ORF">C8F04DRAFT_1117635</name>
</gene>
<organism evidence="6 7">
    <name type="scientific">Mycena alexandri</name>
    <dbReference type="NCBI Taxonomy" id="1745969"/>
    <lineage>
        <taxon>Eukaryota</taxon>
        <taxon>Fungi</taxon>
        <taxon>Dikarya</taxon>
        <taxon>Basidiomycota</taxon>
        <taxon>Agaricomycotina</taxon>
        <taxon>Agaricomycetes</taxon>
        <taxon>Agaricomycetidae</taxon>
        <taxon>Agaricales</taxon>
        <taxon>Marasmiineae</taxon>
        <taxon>Mycenaceae</taxon>
        <taxon>Mycena</taxon>
    </lineage>
</organism>
<evidence type="ECO:0000256" key="2">
    <source>
        <dbReference type="ARBA" id="ARBA00022771"/>
    </source>
</evidence>
<keyword evidence="3" id="KW-0862">Zinc</keyword>
<dbReference type="GO" id="GO:0008270">
    <property type="term" value="F:zinc ion binding"/>
    <property type="evidence" value="ECO:0007669"/>
    <property type="project" value="UniProtKB-KW"/>
</dbReference>
<dbReference type="InterPro" id="IPR002893">
    <property type="entry name" value="Znf_MYND"/>
</dbReference>
<proteinExistence type="predicted"/>
<comment type="caution">
    <text evidence="6">The sequence shown here is derived from an EMBL/GenBank/DDBJ whole genome shotgun (WGS) entry which is preliminary data.</text>
</comment>
<dbReference type="Gene3D" id="6.10.140.2220">
    <property type="match status" value="1"/>
</dbReference>
<evidence type="ECO:0000256" key="1">
    <source>
        <dbReference type="ARBA" id="ARBA00022723"/>
    </source>
</evidence>
<dbReference type="SUPFAM" id="SSF144232">
    <property type="entry name" value="HIT/MYND zinc finger-like"/>
    <property type="match status" value="1"/>
</dbReference>
<feature type="domain" description="MYND-type" evidence="5">
    <location>
        <begin position="411"/>
        <end position="450"/>
    </location>
</feature>
<evidence type="ECO:0000256" key="4">
    <source>
        <dbReference type="PROSITE-ProRule" id="PRU00134"/>
    </source>
</evidence>
<keyword evidence="1" id="KW-0479">Metal-binding</keyword>
<keyword evidence="2 4" id="KW-0863">Zinc-finger</keyword>
<evidence type="ECO:0000256" key="3">
    <source>
        <dbReference type="ARBA" id="ARBA00022833"/>
    </source>
</evidence>
<dbReference type="AlphaFoldDB" id="A0AAD6X1P1"/>
<evidence type="ECO:0000313" key="7">
    <source>
        <dbReference type="Proteomes" id="UP001218188"/>
    </source>
</evidence>
<dbReference type="EMBL" id="JARJCM010000106">
    <property type="protein sequence ID" value="KAJ7028989.1"/>
    <property type="molecule type" value="Genomic_DNA"/>
</dbReference>
<accession>A0AAD6X1P1</accession>
<dbReference type="PROSITE" id="PS50865">
    <property type="entry name" value="ZF_MYND_2"/>
    <property type="match status" value="1"/>
</dbReference>
<keyword evidence="7" id="KW-1185">Reference proteome</keyword>
<evidence type="ECO:0000313" key="6">
    <source>
        <dbReference type="EMBL" id="KAJ7028989.1"/>
    </source>
</evidence>
<dbReference type="Pfam" id="PF01753">
    <property type="entry name" value="zf-MYND"/>
    <property type="match status" value="1"/>
</dbReference>
<name>A0AAD6X1P1_9AGAR</name>
<evidence type="ECO:0000259" key="5">
    <source>
        <dbReference type="PROSITE" id="PS50865"/>
    </source>
</evidence>
<sequence length="612" mass="68483">MHPSLDLQNLSRFPPPLRAIATRASQGSLEDLIHLVSALEDSEPPKDISAYLPVFHANLNPSPDIPHRREFISTTNSRAIVALRGLDDLKFGIPKEVLPELWPRIWKWGSFLHTYRDSIVDSDASSELDMIGEILLLISAVIHHSADVISSTPGVRKLIVRGWKLIYEQPGGPPVTPGYHSCVMKILTKMKVANPIHLHEFIQGAGGDIEDVATLLTRSLYHYFPTSRHPFNYEGFMWIDAVFHALGDLKILDSPHMKKAFLDAGLVGSLINIICVFSVSQLRQLDDITLDALHLLQNMLEYSSEEVVLLQAVAAGLLRGLMSCSVIIAGHDIVAQLFRTTLSRGTIYRSVLSEISQSLPELDAFAASPSFIASAFFTGWRDFRALVQGRMDLTKIRNIDVTRKACGDMNCQEIRRKSEFQRCGRCHSVYYCNPRCQRADWTLGGHRTQCELIRTSMLASGDALTSRNTFFVRVVLNDEYETNKQHVLARQLGCLQTHPSALLVTIFDYSSGRARIDVQPASTLLKDYPYLNWRDYLPRALRSEGRMELHLVLVPTGESGMQAWLFSLRSTSSALQDGVRALAAATAQFPDPSAELLTLVENCRRSVVQIHQ</sequence>
<dbReference type="Proteomes" id="UP001218188">
    <property type="component" value="Unassembled WGS sequence"/>
</dbReference>
<reference evidence="6" key="1">
    <citation type="submission" date="2023-03" db="EMBL/GenBank/DDBJ databases">
        <title>Massive genome expansion in bonnet fungi (Mycena s.s.) driven by repeated elements and novel gene families across ecological guilds.</title>
        <authorList>
            <consortium name="Lawrence Berkeley National Laboratory"/>
            <person name="Harder C.B."/>
            <person name="Miyauchi S."/>
            <person name="Viragh M."/>
            <person name="Kuo A."/>
            <person name="Thoen E."/>
            <person name="Andreopoulos B."/>
            <person name="Lu D."/>
            <person name="Skrede I."/>
            <person name="Drula E."/>
            <person name="Henrissat B."/>
            <person name="Morin E."/>
            <person name="Kohler A."/>
            <person name="Barry K."/>
            <person name="LaButti K."/>
            <person name="Morin E."/>
            <person name="Salamov A."/>
            <person name="Lipzen A."/>
            <person name="Mereny Z."/>
            <person name="Hegedus B."/>
            <person name="Baldrian P."/>
            <person name="Stursova M."/>
            <person name="Weitz H."/>
            <person name="Taylor A."/>
            <person name="Grigoriev I.V."/>
            <person name="Nagy L.G."/>
            <person name="Martin F."/>
            <person name="Kauserud H."/>
        </authorList>
    </citation>
    <scope>NUCLEOTIDE SEQUENCE</scope>
    <source>
        <strain evidence="6">CBHHK200</strain>
    </source>
</reference>
<protein>
    <recommendedName>
        <fullName evidence="5">MYND-type domain-containing protein</fullName>
    </recommendedName>
</protein>